<evidence type="ECO:0000313" key="2">
    <source>
        <dbReference type="Proteomes" id="UP000646911"/>
    </source>
</evidence>
<dbReference type="RefSeq" id="WP_186954346.1">
    <property type="nucleotide sequence ID" value="NZ_JACOFX010000007.1"/>
</dbReference>
<sequence>MRLISNEELLVVAGGDIEIDTEQLTKIDIPNVTEMLMSSINENPIMQTVEITGNRDAVERRDSIAEFSCHVISGGLGLTAGILLAETGPFVPAIAAYIIEKVDSSCVDYVKNQK</sequence>
<organism evidence="1 2">
    <name type="scientific">Undibacterium umbellatum</name>
    <dbReference type="NCBI Taxonomy" id="2762300"/>
    <lineage>
        <taxon>Bacteria</taxon>
        <taxon>Pseudomonadati</taxon>
        <taxon>Pseudomonadota</taxon>
        <taxon>Betaproteobacteria</taxon>
        <taxon>Burkholderiales</taxon>
        <taxon>Oxalobacteraceae</taxon>
        <taxon>Undibacterium</taxon>
    </lineage>
</organism>
<accession>A0ABR6ZAK3</accession>
<keyword evidence="2" id="KW-1185">Reference proteome</keyword>
<proteinExistence type="predicted"/>
<dbReference type="EMBL" id="JACOFX010000007">
    <property type="protein sequence ID" value="MBC3908797.1"/>
    <property type="molecule type" value="Genomic_DNA"/>
</dbReference>
<evidence type="ECO:0000313" key="1">
    <source>
        <dbReference type="EMBL" id="MBC3908797.1"/>
    </source>
</evidence>
<name>A0ABR6ZAK3_9BURK</name>
<dbReference type="Proteomes" id="UP000646911">
    <property type="component" value="Unassembled WGS sequence"/>
</dbReference>
<gene>
    <name evidence="1" type="ORF">H8L47_14655</name>
</gene>
<reference evidence="1 2" key="1">
    <citation type="submission" date="2020-08" db="EMBL/GenBank/DDBJ databases">
        <title>Novel species isolated from subtropical streams in China.</title>
        <authorList>
            <person name="Lu H."/>
        </authorList>
    </citation>
    <scope>NUCLEOTIDE SEQUENCE [LARGE SCALE GENOMIC DNA]</scope>
    <source>
        <strain evidence="1 2">NL8W</strain>
    </source>
</reference>
<comment type="caution">
    <text evidence="1">The sequence shown here is derived from an EMBL/GenBank/DDBJ whole genome shotgun (WGS) entry which is preliminary data.</text>
</comment>
<protein>
    <submittedName>
        <fullName evidence="1">Uncharacterized protein</fullName>
    </submittedName>
</protein>